<reference evidence="2" key="1">
    <citation type="submission" date="2022-01" db="EMBL/GenBank/DDBJ databases">
        <authorList>
            <person name="King R."/>
        </authorList>
    </citation>
    <scope>NUCLEOTIDE SEQUENCE</scope>
</reference>
<gene>
    <name evidence="2" type="ORF">NEZAVI_LOCUS14821</name>
</gene>
<feature type="chain" id="PRO_5040417830" description="Neuropeptide" evidence="1">
    <location>
        <begin position="23"/>
        <end position="85"/>
    </location>
</feature>
<feature type="signal peptide" evidence="1">
    <location>
        <begin position="1"/>
        <end position="22"/>
    </location>
</feature>
<keyword evidence="1" id="KW-0732">Signal</keyword>
<sequence length="85" mass="9187">MIAIVSLCTISICLFPSSKARAVEDDSIPRTSDIVHQLKPDEQCKQIPCGDKCCADNAVCCRDKQFCCTDVGSPPPIVIPAEDCE</sequence>
<organism evidence="2 3">
    <name type="scientific">Nezara viridula</name>
    <name type="common">Southern green stink bug</name>
    <name type="synonym">Cimex viridulus</name>
    <dbReference type="NCBI Taxonomy" id="85310"/>
    <lineage>
        <taxon>Eukaryota</taxon>
        <taxon>Metazoa</taxon>
        <taxon>Ecdysozoa</taxon>
        <taxon>Arthropoda</taxon>
        <taxon>Hexapoda</taxon>
        <taxon>Insecta</taxon>
        <taxon>Pterygota</taxon>
        <taxon>Neoptera</taxon>
        <taxon>Paraneoptera</taxon>
        <taxon>Hemiptera</taxon>
        <taxon>Heteroptera</taxon>
        <taxon>Panheteroptera</taxon>
        <taxon>Pentatomomorpha</taxon>
        <taxon>Pentatomoidea</taxon>
        <taxon>Pentatomidae</taxon>
        <taxon>Pentatominae</taxon>
        <taxon>Nezara</taxon>
    </lineage>
</organism>
<evidence type="ECO:0008006" key="4">
    <source>
        <dbReference type="Google" id="ProtNLM"/>
    </source>
</evidence>
<evidence type="ECO:0000313" key="2">
    <source>
        <dbReference type="EMBL" id="CAH1406999.1"/>
    </source>
</evidence>
<accession>A0A9P0HSF9</accession>
<evidence type="ECO:0000256" key="1">
    <source>
        <dbReference type="SAM" id="SignalP"/>
    </source>
</evidence>
<dbReference type="Proteomes" id="UP001152798">
    <property type="component" value="Chromosome 7"/>
</dbReference>
<keyword evidence="3" id="KW-1185">Reference proteome</keyword>
<dbReference type="OrthoDB" id="10619999at2759"/>
<dbReference type="AlphaFoldDB" id="A0A9P0HSF9"/>
<evidence type="ECO:0000313" key="3">
    <source>
        <dbReference type="Proteomes" id="UP001152798"/>
    </source>
</evidence>
<protein>
    <recommendedName>
        <fullName evidence="4">Neuropeptide</fullName>
    </recommendedName>
</protein>
<proteinExistence type="predicted"/>
<name>A0A9P0HSF9_NEZVI</name>
<dbReference type="EMBL" id="OV725083">
    <property type="protein sequence ID" value="CAH1406999.1"/>
    <property type="molecule type" value="Genomic_DNA"/>
</dbReference>